<evidence type="ECO:0000313" key="2">
    <source>
        <dbReference type="EMBL" id="HIV23027.1"/>
    </source>
</evidence>
<organism evidence="2 3">
    <name type="scientific">Candidatus Merdiplasma excrementigallinarum</name>
    <dbReference type="NCBI Taxonomy" id="2840864"/>
    <lineage>
        <taxon>Bacteria</taxon>
        <taxon>Bacillati</taxon>
        <taxon>Bacillota</taxon>
        <taxon>Clostridia</taxon>
        <taxon>Lachnospirales</taxon>
        <taxon>Lachnospiraceae</taxon>
        <taxon>Lachnospiraceae incertae sedis</taxon>
        <taxon>Candidatus Merdiplasma</taxon>
    </lineage>
</organism>
<protein>
    <submittedName>
        <fullName evidence="2">Type II secretion system F family protein</fullName>
    </submittedName>
</protein>
<proteinExistence type="predicted"/>
<dbReference type="Proteomes" id="UP000886889">
    <property type="component" value="Unassembled WGS sequence"/>
</dbReference>
<dbReference type="EMBL" id="DVOS01000036">
    <property type="protein sequence ID" value="HIV23027.1"/>
    <property type="molecule type" value="Genomic_DNA"/>
</dbReference>
<keyword evidence="1" id="KW-0472">Membrane</keyword>
<accession>A0A9D1NZ33</accession>
<name>A0A9D1NZ33_9FIRM</name>
<sequence>MQEQFLTGIQLVCTSLQAGYAVENAFGEALKELKKIYSEESFIVSEFTYLTVQTGLNRSIESLLEDLGERSRVEDIRNFAEVFYTAKRTGGDLMAIMRNTISSIQQRQETRMEIETTLAGKMMEQNMMSAIPMLILGYVSLTSPEFLEVMYTSPAGKIVMAVCLAIYGAACLWGRKIMTIEV</sequence>
<dbReference type="AlphaFoldDB" id="A0A9D1NZ33"/>
<keyword evidence="1" id="KW-1133">Transmembrane helix</keyword>
<evidence type="ECO:0000256" key="1">
    <source>
        <dbReference type="SAM" id="Phobius"/>
    </source>
</evidence>
<gene>
    <name evidence="2" type="ORF">IAC80_03710</name>
</gene>
<comment type="caution">
    <text evidence="2">The sequence shown here is derived from an EMBL/GenBank/DDBJ whole genome shotgun (WGS) entry which is preliminary data.</text>
</comment>
<reference evidence="2" key="2">
    <citation type="journal article" date="2021" name="PeerJ">
        <title>Extensive microbial diversity within the chicken gut microbiome revealed by metagenomics and culture.</title>
        <authorList>
            <person name="Gilroy R."/>
            <person name="Ravi A."/>
            <person name="Getino M."/>
            <person name="Pursley I."/>
            <person name="Horton D.L."/>
            <person name="Alikhan N.F."/>
            <person name="Baker D."/>
            <person name="Gharbi K."/>
            <person name="Hall N."/>
            <person name="Watson M."/>
            <person name="Adriaenssens E.M."/>
            <person name="Foster-Nyarko E."/>
            <person name="Jarju S."/>
            <person name="Secka A."/>
            <person name="Antonio M."/>
            <person name="Oren A."/>
            <person name="Chaudhuri R.R."/>
            <person name="La Ragione R."/>
            <person name="Hildebrand F."/>
            <person name="Pallen M.J."/>
        </authorList>
    </citation>
    <scope>NUCLEOTIDE SEQUENCE</scope>
    <source>
        <strain evidence="2">ChiBcec6-7307</strain>
    </source>
</reference>
<dbReference type="PANTHER" id="PTHR35007:SF1">
    <property type="entry name" value="PILUS ASSEMBLY PROTEIN"/>
    <property type="match status" value="1"/>
</dbReference>
<dbReference type="PANTHER" id="PTHR35007">
    <property type="entry name" value="INTEGRAL MEMBRANE PROTEIN-RELATED"/>
    <property type="match status" value="1"/>
</dbReference>
<feature type="transmembrane region" description="Helical" evidence="1">
    <location>
        <begin position="155"/>
        <end position="174"/>
    </location>
</feature>
<reference evidence="2" key="1">
    <citation type="submission" date="2020-10" db="EMBL/GenBank/DDBJ databases">
        <authorList>
            <person name="Gilroy R."/>
        </authorList>
    </citation>
    <scope>NUCLEOTIDE SEQUENCE</scope>
    <source>
        <strain evidence="2">ChiBcec6-7307</strain>
    </source>
</reference>
<keyword evidence="1" id="KW-0812">Transmembrane</keyword>
<evidence type="ECO:0000313" key="3">
    <source>
        <dbReference type="Proteomes" id="UP000886889"/>
    </source>
</evidence>